<feature type="chain" id="PRO_5037839137" description="CLAVATA3/ESR (CLE)-related protein 46" evidence="2">
    <location>
        <begin position="51"/>
        <end position="113"/>
    </location>
</feature>
<evidence type="ECO:0000256" key="2">
    <source>
        <dbReference type="SAM" id="SignalP"/>
    </source>
</evidence>
<sequence>MISSCFFEHNNKSFHRQHAPNSRAKMRRLTPIHLILAWLLLAASQYPCFTMSVQPVESVDLRLRQGQPSSTSHNRDASPSRSNDQKQLKGKKIHKTPSGPNPAGNHRPPFRHK</sequence>
<dbReference type="AlphaFoldDB" id="A0A922D7I6"/>
<evidence type="ECO:0008006" key="5">
    <source>
        <dbReference type="Google" id="ProtNLM"/>
    </source>
</evidence>
<organism evidence="3 4">
    <name type="scientific">Carya illinoinensis</name>
    <name type="common">Pecan</name>
    <dbReference type="NCBI Taxonomy" id="32201"/>
    <lineage>
        <taxon>Eukaryota</taxon>
        <taxon>Viridiplantae</taxon>
        <taxon>Streptophyta</taxon>
        <taxon>Embryophyta</taxon>
        <taxon>Tracheophyta</taxon>
        <taxon>Spermatophyta</taxon>
        <taxon>Magnoliopsida</taxon>
        <taxon>eudicotyledons</taxon>
        <taxon>Gunneridae</taxon>
        <taxon>Pentapetalae</taxon>
        <taxon>rosids</taxon>
        <taxon>fabids</taxon>
        <taxon>Fagales</taxon>
        <taxon>Juglandaceae</taxon>
        <taxon>Carya</taxon>
    </lineage>
</organism>
<name>A0A922D7I6_CARIL</name>
<gene>
    <name evidence="3" type="ORF">I3842_Q047300</name>
</gene>
<protein>
    <recommendedName>
        <fullName evidence="5">CLAVATA3/ESR (CLE)-related protein 46</fullName>
    </recommendedName>
</protein>
<dbReference type="EMBL" id="MU228882">
    <property type="protein sequence ID" value="KAG6620975.1"/>
    <property type="molecule type" value="Genomic_DNA"/>
</dbReference>
<evidence type="ECO:0000313" key="4">
    <source>
        <dbReference type="Proteomes" id="UP000811246"/>
    </source>
</evidence>
<feature type="region of interest" description="Disordered" evidence="1">
    <location>
        <begin position="62"/>
        <end position="113"/>
    </location>
</feature>
<feature type="compositionally biased region" description="Basic and acidic residues" evidence="1">
    <location>
        <begin position="73"/>
        <end position="87"/>
    </location>
</feature>
<accession>A0A922D7I6</accession>
<comment type="caution">
    <text evidence="3">The sequence shown here is derived from an EMBL/GenBank/DDBJ whole genome shotgun (WGS) entry which is preliminary data.</text>
</comment>
<evidence type="ECO:0000256" key="1">
    <source>
        <dbReference type="SAM" id="MobiDB-lite"/>
    </source>
</evidence>
<dbReference type="Proteomes" id="UP000811246">
    <property type="component" value="Unassembled WGS sequence"/>
</dbReference>
<evidence type="ECO:0000313" key="3">
    <source>
        <dbReference type="EMBL" id="KAG6620975.1"/>
    </source>
</evidence>
<keyword evidence="2" id="KW-0732">Signal</keyword>
<reference evidence="3" key="1">
    <citation type="submission" date="2021-01" db="EMBL/GenBank/DDBJ databases">
        <authorList>
            <person name="Lovell J.T."/>
            <person name="Bentley N."/>
            <person name="Bhattarai G."/>
            <person name="Jenkins J.W."/>
            <person name="Sreedasyam A."/>
            <person name="Alarcon Y."/>
            <person name="Bock C."/>
            <person name="Boston L."/>
            <person name="Carlson J."/>
            <person name="Cervantes K."/>
            <person name="Clermont K."/>
            <person name="Krom N."/>
            <person name="Kubenka K."/>
            <person name="Mamidi S."/>
            <person name="Mattison C."/>
            <person name="Monteros M."/>
            <person name="Pisani C."/>
            <person name="Plott C."/>
            <person name="Rajasekar S."/>
            <person name="Rhein H.S."/>
            <person name="Rohla C."/>
            <person name="Song M."/>
            <person name="Hilaire R.S."/>
            <person name="Shu S."/>
            <person name="Wells L."/>
            <person name="Wang X."/>
            <person name="Webber J."/>
            <person name="Heerema R.J."/>
            <person name="Klein P."/>
            <person name="Conner P."/>
            <person name="Grauke L."/>
            <person name="Grimwood J."/>
            <person name="Schmutz J."/>
            <person name="Randall J.J."/>
        </authorList>
    </citation>
    <scope>NUCLEOTIDE SEQUENCE</scope>
    <source>
        <tissue evidence="3">Leaf</tissue>
    </source>
</reference>
<feature type="signal peptide" evidence="2">
    <location>
        <begin position="1"/>
        <end position="50"/>
    </location>
</feature>
<proteinExistence type="predicted"/>